<dbReference type="InterPro" id="IPR001279">
    <property type="entry name" value="Metallo-B-lactamas"/>
</dbReference>
<dbReference type="SUPFAM" id="SSF56281">
    <property type="entry name" value="Metallo-hydrolase/oxidoreductase"/>
    <property type="match status" value="1"/>
</dbReference>
<dbReference type="Pfam" id="PF12706">
    <property type="entry name" value="Lactamase_B_2"/>
    <property type="match status" value="1"/>
</dbReference>
<sequence length="232" mass="26716">MLSSELDKTLRREKSSAYLEHQGRKLLLDANASDLLDRFPSGTIDKILLTHYHMDHVHSLFDLRWGKGASIPVHSPDDPKGCDDLYKHPGVLDFSFRAYPFESFEWQGITVTPLPLIHSKLTLGYAFEFEGQSIAYLTDTNGLPSETTQWLKERSLDWIIIDCNYPPIECERTRVSNNHNDLYQVEKIAKDTQAKHIGIMHVGHELLLWAKHNPHRFSDHFLILTDGQEILL</sequence>
<keyword evidence="2" id="KW-0378">Hydrolase</keyword>
<organism evidence="2 3">
    <name type="scientific">Vibrio maritimus</name>
    <dbReference type="NCBI Taxonomy" id="990268"/>
    <lineage>
        <taxon>Bacteria</taxon>
        <taxon>Pseudomonadati</taxon>
        <taxon>Pseudomonadota</taxon>
        <taxon>Gammaproteobacteria</taxon>
        <taxon>Vibrionales</taxon>
        <taxon>Vibrionaceae</taxon>
        <taxon>Vibrio</taxon>
    </lineage>
</organism>
<dbReference type="STRING" id="990268.JCM19235_3638"/>
<dbReference type="Proteomes" id="UP000029228">
    <property type="component" value="Unassembled WGS sequence"/>
</dbReference>
<evidence type="ECO:0000259" key="1">
    <source>
        <dbReference type="Pfam" id="PF12706"/>
    </source>
</evidence>
<comment type="caution">
    <text evidence="2">The sequence shown here is derived from an EMBL/GenBank/DDBJ whole genome shotgun (WGS) entry which is preliminary data.</text>
</comment>
<dbReference type="EMBL" id="BBMR01000006">
    <property type="protein sequence ID" value="GAL20636.1"/>
    <property type="molecule type" value="Genomic_DNA"/>
</dbReference>
<dbReference type="GO" id="GO:0016787">
    <property type="term" value="F:hydrolase activity"/>
    <property type="evidence" value="ECO:0007669"/>
    <property type="project" value="UniProtKB-KW"/>
</dbReference>
<proteinExistence type="predicted"/>
<evidence type="ECO:0000313" key="2">
    <source>
        <dbReference type="EMBL" id="GAL20636.1"/>
    </source>
</evidence>
<dbReference type="AlphaFoldDB" id="A0A090RZC5"/>
<evidence type="ECO:0000313" key="3">
    <source>
        <dbReference type="Proteomes" id="UP000029228"/>
    </source>
</evidence>
<name>A0A090RZC5_9VIBR</name>
<accession>A0A090RZC5</accession>
<reference evidence="2 3" key="1">
    <citation type="submission" date="2014-09" db="EMBL/GenBank/DDBJ databases">
        <title>Vibrio maritimus JCM 19235. (C45) whole genome shotgun sequence.</title>
        <authorList>
            <person name="Sawabe T."/>
            <person name="Meirelles P."/>
            <person name="Nakanishi M."/>
            <person name="Sayaka M."/>
            <person name="Hattori M."/>
            <person name="Ohkuma M."/>
        </authorList>
    </citation>
    <scope>NUCLEOTIDE SEQUENCE [LARGE SCALE GENOMIC DNA]</scope>
    <source>
        <strain evidence="3">JCM19235</strain>
    </source>
</reference>
<keyword evidence="3" id="KW-1185">Reference proteome</keyword>
<gene>
    <name evidence="2" type="ORF">JCM19235_3638</name>
</gene>
<protein>
    <submittedName>
        <fullName evidence="2">Metal-dependent hydrolases of the beta-lactamase superfamily I</fullName>
    </submittedName>
</protein>
<dbReference type="PANTHER" id="PTHR42663:SF6">
    <property type="entry name" value="HYDROLASE C777.06C-RELATED"/>
    <property type="match status" value="1"/>
</dbReference>
<dbReference type="InterPro" id="IPR035682">
    <property type="entry name" value="PhnP_MBL"/>
</dbReference>
<dbReference type="InterPro" id="IPR036866">
    <property type="entry name" value="RibonucZ/Hydroxyglut_hydro"/>
</dbReference>
<reference evidence="2 3" key="2">
    <citation type="submission" date="2014-09" db="EMBL/GenBank/DDBJ databases">
        <authorList>
            <consortium name="NBRP consortium"/>
            <person name="Sawabe T."/>
            <person name="Meirelles P."/>
            <person name="Nakanishi M."/>
            <person name="Sayaka M."/>
            <person name="Hattori M."/>
            <person name="Ohkuma M."/>
        </authorList>
    </citation>
    <scope>NUCLEOTIDE SEQUENCE [LARGE SCALE GENOMIC DNA]</scope>
    <source>
        <strain evidence="3">JCM19235</strain>
    </source>
</reference>
<dbReference type="PANTHER" id="PTHR42663">
    <property type="entry name" value="HYDROLASE C777.06C-RELATED-RELATED"/>
    <property type="match status" value="1"/>
</dbReference>
<dbReference type="Gene3D" id="3.60.15.10">
    <property type="entry name" value="Ribonuclease Z/Hydroxyacylglutathione hydrolase-like"/>
    <property type="match status" value="1"/>
</dbReference>
<feature type="domain" description="Metallo-beta-lactamase" evidence="1">
    <location>
        <begin position="43"/>
        <end position="201"/>
    </location>
</feature>
<dbReference type="CDD" id="cd07736">
    <property type="entry name" value="PhnP-like_MBL-fold"/>
    <property type="match status" value="1"/>
</dbReference>